<evidence type="ECO:0000259" key="4">
    <source>
        <dbReference type="SMART" id="SM01217"/>
    </source>
</evidence>
<evidence type="ECO:0000256" key="3">
    <source>
        <dbReference type="SAM" id="Phobius"/>
    </source>
</evidence>
<name>A0ABZ0UAH7_9FIRM</name>
<comment type="similarity">
    <text evidence="1">Belongs to the glycosyl hydrolase 3 family.</text>
</comment>
<dbReference type="InterPro" id="IPR050288">
    <property type="entry name" value="Cellulose_deg_GH3"/>
</dbReference>
<dbReference type="SUPFAM" id="SSF51445">
    <property type="entry name" value="(Trans)glycosidases"/>
    <property type="match status" value="1"/>
</dbReference>
<gene>
    <name evidence="5" type="ORF">BLCOC_19880</name>
</gene>
<evidence type="ECO:0000256" key="1">
    <source>
        <dbReference type="ARBA" id="ARBA00005336"/>
    </source>
</evidence>
<dbReference type="EMBL" id="CP136422">
    <property type="protein sequence ID" value="WPX73638.1"/>
    <property type="molecule type" value="Genomic_DNA"/>
</dbReference>
<keyword evidence="3" id="KW-0812">Transmembrane</keyword>
<dbReference type="Gene3D" id="3.20.20.300">
    <property type="entry name" value="Glycoside hydrolase, family 3, N-terminal domain"/>
    <property type="match status" value="1"/>
</dbReference>
<organism evidence="5 6">
    <name type="scientific">Blautia producta</name>
    <dbReference type="NCBI Taxonomy" id="33035"/>
    <lineage>
        <taxon>Bacteria</taxon>
        <taxon>Bacillati</taxon>
        <taxon>Bacillota</taxon>
        <taxon>Clostridia</taxon>
        <taxon>Lachnospirales</taxon>
        <taxon>Lachnospiraceae</taxon>
        <taxon>Blautia</taxon>
    </lineage>
</organism>
<reference evidence="5" key="1">
    <citation type="submission" date="2023-10" db="EMBL/GenBank/DDBJ databases">
        <title>Genome sequence of Blautia coccoides DSM 935.</title>
        <authorList>
            <person name="Boeer T."/>
            <person name="Bengelsdorf F.R."/>
            <person name="Daniel R."/>
            <person name="Poehlein A."/>
        </authorList>
    </citation>
    <scope>NUCLEOTIDE SEQUENCE [LARGE SCALE GENOMIC DNA]</scope>
    <source>
        <strain evidence="5">DSM 935</strain>
    </source>
</reference>
<dbReference type="PANTHER" id="PTHR42715">
    <property type="entry name" value="BETA-GLUCOSIDASE"/>
    <property type="match status" value="1"/>
</dbReference>
<protein>
    <recommendedName>
        <fullName evidence="4">Fibronectin type III-like domain-containing protein</fullName>
    </recommendedName>
</protein>
<evidence type="ECO:0000256" key="2">
    <source>
        <dbReference type="ARBA" id="ARBA00022801"/>
    </source>
</evidence>
<dbReference type="InterPro" id="IPR002772">
    <property type="entry name" value="Glyco_hydro_3_C"/>
</dbReference>
<evidence type="ECO:0000313" key="5">
    <source>
        <dbReference type="EMBL" id="WPX73638.1"/>
    </source>
</evidence>
<dbReference type="InterPro" id="IPR001764">
    <property type="entry name" value="Glyco_hydro_3_N"/>
</dbReference>
<feature type="domain" description="Fibronectin type III-like" evidence="4">
    <location>
        <begin position="430"/>
        <end position="512"/>
    </location>
</feature>
<dbReference type="PRINTS" id="PR00133">
    <property type="entry name" value="GLHYDRLASE3"/>
</dbReference>
<sequence>MSEEMMRAGKSRLSVIAVIICLLVIVNSVLYRMQGDISMYLGGGSVDESALEYDSAACFEEGTSVAAAIQEEGSVLLQNENNVLPLADGAKVSVLGAMSYNYVEGGTGSAGGADDVNTVMLNDALSAAGLEVNEDLWSWLEEACGGSRGADAAYDGITASDWTGYNRINEFSSKTYEDHAKSLIGGYNEYAIVTFARSGAEGASPSMDYDEDGSTMTGETYLELSQDERDLLTFCKENFEHTIVLINSSAAMELGFVESDAYGVEACLWIGHPGEAGLNGVANIIAGETNPSGRLVDTYAYDMSTTPSYYNTDNNRYTNMDDTEMYGYYQYEEGIYVGYRYYETADKEGYFDSEAFKSAVYKNDDRDASEGGARDEEGGYDNVVQYPFGYGLSYGSFSQSIESADVPLELHGTNTVNVTVTNDGDYAGKQTVEIYMEAPYNTDENCGIKGRGLEKSAKVLVGFAKTGIIEPGQSETVAVNFNTDDLASYDYCGYGCYVLEKGDYQFHVSSDAHTVIDTTEASLAESYIYNDENDGKRDSDETTAVNELDDVSAGDGNMLDGYLSRSDFASGMDTIKLHESNLNGDAACEELGEQQKKAVELRSEGSMEYTYEYYKNGVKTTDTKTLYVHAGTQSFYMDETPDGLDLNDETYQVTFDSDETNLTLADMVDEEGKALPYDDEKWDTLLDQLSLEECINLHGNSGWGTPEMKSVGKVSDSVVDGPGEAGNGNIAGGTWWPSAVVIASTWNVELANEQGTAYGHQSILGGYVGAYAPAMNTHRSPFGGRNFEYYSEDGLIAGKIGAQVVSGIQSDGVMVYIKHFVLNDGDTNRNGVLTWANEQSIREIYGKPYEISVKEGGALGIMACLNRIGMSWGHYGLFNNILRDEWGFEGYLITDGVGPGFTDLYNPPSLCLASNVAMLTRDDRVDEDTYTVVEGTGAMDTLYGQYMLRENAHRLFYQMVATGNDAGAASAAANAVSSDNNTWKIGWIVLDIALVLGMILIYIFGVHKQFTKQILQKRKEKEQVGK</sequence>
<dbReference type="Proteomes" id="UP001325248">
    <property type="component" value="Chromosome"/>
</dbReference>
<dbReference type="Gene3D" id="2.60.40.10">
    <property type="entry name" value="Immunoglobulins"/>
    <property type="match status" value="1"/>
</dbReference>
<dbReference type="Pfam" id="PF00933">
    <property type="entry name" value="Glyco_hydro_3"/>
    <property type="match status" value="1"/>
</dbReference>
<dbReference type="SMART" id="SM01217">
    <property type="entry name" value="Fn3_like"/>
    <property type="match status" value="1"/>
</dbReference>
<dbReference type="SUPFAM" id="SSF52279">
    <property type="entry name" value="Beta-D-glucan exohydrolase, C-terminal domain"/>
    <property type="match status" value="1"/>
</dbReference>
<feature type="transmembrane region" description="Helical" evidence="3">
    <location>
        <begin position="985"/>
        <end position="1005"/>
    </location>
</feature>
<proteinExistence type="inferred from homology"/>
<dbReference type="PANTHER" id="PTHR42715:SF10">
    <property type="entry name" value="BETA-GLUCOSIDASE"/>
    <property type="match status" value="1"/>
</dbReference>
<dbReference type="Gene3D" id="3.40.50.1700">
    <property type="entry name" value="Glycoside hydrolase family 3 C-terminal domain"/>
    <property type="match status" value="1"/>
</dbReference>
<dbReference type="Pfam" id="PF14310">
    <property type="entry name" value="Fn3-like"/>
    <property type="match status" value="1"/>
</dbReference>
<dbReference type="InterPro" id="IPR017853">
    <property type="entry name" value="GH"/>
</dbReference>
<dbReference type="InterPro" id="IPR036881">
    <property type="entry name" value="Glyco_hydro_3_C_sf"/>
</dbReference>
<dbReference type="InterPro" id="IPR013783">
    <property type="entry name" value="Ig-like_fold"/>
</dbReference>
<dbReference type="InterPro" id="IPR026891">
    <property type="entry name" value="Fn3-like"/>
</dbReference>
<keyword evidence="2" id="KW-0378">Hydrolase</keyword>
<keyword evidence="3" id="KW-0472">Membrane</keyword>
<accession>A0ABZ0UAH7</accession>
<dbReference type="InterPro" id="IPR036962">
    <property type="entry name" value="Glyco_hydro_3_N_sf"/>
</dbReference>
<keyword evidence="6" id="KW-1185">Reference proteome</keyword>
<evidence type="ECO:0000313" key="6">
    <source>
        <dbReference type="Proteomes" id="UP001325248"/>
    </source>
</evidence>
<keyword evidence="3" id="KW-1133">Transmembrane helix</keyword>
<dbReference type="Pfam" id="PF01915">
    <property type="entry name" value="Glyco_hydro_3_C"/>
    <property type="match status" value="1"/>
</dbReference>